<dbReference type="EMBL" id="CAUYUE010000017">
    <property type="protein sequence ID" value="CAK0787426.1"/>
    <property type="molecule type" value="Genomic_DNA"/>
</dbReference>
<protein>
    <submittedName>
        <fullName evidence="2">Uncharacterized protein</fullName>
    </submittedName>
</protein>
<comment type="caution">
    <text evidence="2">The sequence shown here is derived from an EMBL/GenBank/DDBJ whole genome shotgun (WGS) entry which is preliminary data.</text>
</comment>
<organism evidence="2 3">
    <name type="scientific">Coccomyxa viridis</name>
    <dbReference type="NCBI Taxonomy" id="1274662"/>
    <lineage>
        <taxon>Eukaryota</taxon>
        <taxon>Viridiplantae</taxon>
        <taxon>Chlorophyta</taxon>
        <taxon>core chlorophytes</taxon>
        <taxon>Trebouxiophyceae</taxon>
        <taxon>Trebouxiophyceae incertae sedis</taxon>
        <taxon>Coccomyxaceae</taxon>
        <taxon>Coccomyxa</taxon>
    </lineage>
</organism>
<dbReference type="Proteomes" id="UP001314263">
    <property type="component" value="Unassembled WGS sequence"/>
</dbReference>
<feature type="region of interest" description="Disordered" evidence="1">
    <location>
        <begin position="13"/>
        <end position="64"/>
    </location>
</feature>
<feature type="compositionally biased region" description="Basic and acidic residues" evidence="1">
    <location>
        <begin position="100"/>
        <end position="113"/>
    </location>
</feature>
<proteinExistence type="predicted"/>
<feature type="compositionally biased region" description="Basic and acidic residues" evidence="1">
    <location>
        <begin position="32"/>
        <end position="46"/>
    </location>
</feature>
<evidence type="ECO:0000256" key="1">
    <source>
        <dbReference type="SAM" id="MobiDB-lite"/>
    </source>
</evidence>
<evidence type="ECO:0000313" key="3">
    <source>
        <dbReference type="Proteomes" id="UP001314263"/>
    </source>
</evidence>
<accession>A0AAV1IJC5</accession>
<name>A0AAV1IJC5_9CHLO</name>
<reference evidence="2 3" key="1">
    <citation type="submission" date="2023-10" db="EMBL/GenBank/DDBJ databases">
        <authorList>
            <person name="Maclean D."/>
            <person name="Macfadyen A."/>
        </authorList>
    </citation>
    <scope>NUCLEOTIDE SEQUENCE [LARGE SCALE GENOMIC DNA]</scope>
</reference>
<dbReference type="AlphaFoldDB" id="A0AAV1IJC5"/>
<gene>
    <name evidence="2" type="ORF">CVIRNUC_010646</name>
</gene>
<keyword evidence="3" id="KW-1185">Reference proteome</keyword>
<feature type="region of interest" description="Disordered" evidence="1">
    <location>
        <begin position="92"/>
        <end position="113"/>
    </location>
</feature>
<evidence type="ECO:0000313" key="2">
    <source>
        <dbReference type="EMBL" id="CAK0787426.1"/>
    </source>
</evidence>
<sequence length="224" mass="24559">MDSSLAYRAESLLSRGWGTRLHEEEQEQHTSNSDRARSEGRGRGGAEDVDAAHMPSPHDRWTTSIGADVHGQHRQQSAGTTKPAWDDSVITPAVRANRSSRGEGFPKLDLAERPRQLKALQSPKPEHPWLSKRARALRSSHASASSHAASWKRTSWCKDAGLDHAMERKAQRQSYAGLSVIAAAHGLEREKGSGANQAGSFLGRLDEVEGSMHKMLALLEQCLD</sequence>